<feature type="domain" description="Cupin type-2" evidence="3">
    <location>
        <begin position="48"/>
        <end position="119"/>
    </location>
</feature>
<dbReference type="Pfam" id="PF07883">
    <property type="entry name" value="Cupin_2"/>
    <property type="match status" value="1"/>
</dbReference>
<name>S7RHJ1_GLOTA</name>
<proteinExistence type="predicted"/>
<dbReference type="eggNOG" id="ENOG502SCUH">
    <property type="taxonomic scope" value="Eukaryota"/>
</dbReference>
<dbReference type="AlphaFoldDB" id="S7RHJ1"/>
<dbReference type="PANTHER" id="PTHR35848:SF9">
    <property type="entry name" value="SLL1358 PROTEIN"/>
    <property type="match status" value="1"/>
</dbReference>
<accession>S7RHJ1</accession>
<dbReference type="OMA" id="CLGATWR"/>
<organism evidence="4 5">
    <name type="scientific">Gloeophyllum trabeum (strain ATCC 11539 / FP-39264 / Madison 617)</name>
    <name type="common">Brown rot fungus</name>
    <dbReference type="NCBI Taxonomy" id="670483"/>
    <lineage>
        <taxon>Eukaryota</taxon>
        <taxon>Fungi</taxon>
        <taxon>Dikarya</taxon>
        <taxon>Basidiomycota</taxon>
        <taxon>Agaricomycotina</taxon>
        <taxon>Agaricomycetes</taxon>
        <taxon>Gloeophyllales</taxon>
        <taxon>Gloeophyllaceae</taxon>
        <taxon>Gloeophyllum</taxon>
    </lineage>
</organism>
<reference evidence="4 5" key="1">
    <citation type="journal article" date="2012" name="Science">
        <title>The Paleozoic origin of enzymatic lignin decomposition reconstructed from 31 fungal genomes.</title>
        <authorList>
            <person name="Floudas D."/>
            <person name="Binder M."/>
            <person name="Riley R."/>
            <person name="Barry K."/>
            <person name="Blanchette R.A."/>
            <person name="Henrissat B."/>
            <person name="Martinez A.T."/>
            <person name="Otillar R."/>
            <person name="Spatafora J.W."/>
            <person name="Yadav J.S."/>
            <person name="Aerts A."/>
            <person name="Benoit I."/>
            <person name="Boyd A."/>
            <person name="Carlson A."/>
            <person name="Copeland A."/>
            <person name="Coutinho P.M."/>
            <person name="de Vries R.P."/>
            <person name="Ferreira P."/>
            <person name="Findley K."/>
            <person name="Foster B."/>
            <person name="Gaskell J."/>
            <person name="Glotzer D."/>
            <person name="Gorecki P."/>
            <person name="Heitman J."/>
            <person name="Hesse C."/>
            <person name="Hori C."/>
            <person name="Igarashi K."/>
            <person name="Jurgens J.A."/>
            <person name="Kallen N."/>
            <person name="Kersten P."/>
            <person name="Kohler A."/>
            <person name="Kuees U."/>
            <person name="Kumar T.K.A."/>
            <person name="Kuo A."/>
            <person name="LaButti K."/>
            <person name="Larrondo L.F."/>
            <person name="Lindquist E."/>
            <person name="Ling A."/>
            <person name="Lombard V."/>
            <person name="Lucas S."/>
            <person name="Lundell T."/>
            <person name="Martin R."/>
            <person name="McLaughlin D.J."/>
            <person name="Morgenstern I."/>
            <person name="Morin E."/>
            <person name="Murat C."/>
            <person name="Nagy L.G."/>
            <person name="Nolan M."/>
            <person name="Ohm R.A."/>
            <person name="Patyshakuliyeva A."/>
            <person name="Rokas A."/>
            <person name="Ruiz-Duenas F.J."/>
            <person name="Sabat G."/>
            <person name="Salamov A."/>
            <person name="Samejima M."/>
            <person name="Schmutz J."/>
            <person name="Slot J.C."/>
            <person name="St John F."/>
            <person name="Stenlid J."/>
            <person name="Sun H."/>
            <person name="Sun S."/>
            <person name="Syed K."/>
            <person name="Tsang A."/>
            <person name="Wiebenga A."/>
            <person name="Young D."/>
            <person name="Pisabarro A."/>
            <person name="Eastwood D.C."/>
            <person name="Martin F."/>
            <person name="Cullen D."/>
            <person name="Grigoriev I.V."/>
            <person name="Hibbett D.S."/>
        </authorList>
    </citation>
    <scope>NUCLEOTIDE SEQUENCE [LARGE SCALE GENOMIC DNA]</scope>
    <source>
        <strain evidence="4 5">ATCC 11539</strain>
    </source>
</reference>
<gene>
    <name evidence="4" type="ORF">GLOTRDRAFT_139878</name>
</gene>
<dbReference type="CDD" id="cd02224">
    <property type="entry name" value="cupin_SPO2919-like"/>
    <property type="match status" value="1"/>
</dbReference>
<dbReference type="InterPro" id="IPR013096">
    <property type="entry name" value="Cupin_2"/>
</dbReference>
<dbReference type="SUPFAM" id="SSF51182">
    <property type="entry name" value="RmlC-like cupins"/>
    <property type="match status" value="1"/>
</dbReference>
<evidence type="ECO:0000256" key="2">
    <source>
        <dbReference type="SAM" id="MobiDB-lite"/>
    </source>
</evidence>
<dbReference type="HOGENOM" id="CLU_110331_1_0_1"/>
<dbReference type="Proteomes" id="UP000030669">
    <property type="component" value="Unassembled WGS sequence"/>
</dbReference>
<dbReference type="OrthoDB" id="10263073at2759"/>
<evidence type="ECO:0000256" key="1">
    <source>
        <dbReference type="ARBA" id="ARBA00022723"/>
    </source>
</evidence>
<dbReference type="GO" id="GO:0046872">
    <property type="term" value="F:metal ion binding"/>
    <property type="evidence" value="ECO:0007669"/>
    <property type="project" value="UniProtKB-KW"/>
</dbReference>
<dbReference type="Gene3D" id="2.60.120.10">
    <property type="entry name" value="Jelly Rolls"/>
    <property type="match status" value="1"/>
</dbReference>
<sequence>MSSDQKPYIIHTNETPLNPTSHKLNPKVYREQLRLGDLTGLTKTGVHLCRLPPHNESTVMHWHNNDDEWIYVISAGEGAVMRMKEGVKQVEDVPVKEGDFFGFPAGSQNAHALRSGEQEILYLVGGSREALDVCTYPEAKARAIVDRTLGGKSWGVREDAVVQA</sequence>
<dbReference type="PANTHER" id="PTHR35848">
    <property type="entry name" value="OXALATE-BINDING PROTEIN"/>
    <property type="match status" value="1"/>
</dbReference>
<feature type="compositionally biased region" description="Polar residues" evidence="2">
    <location>
        <begin position="12"/>
        <end position="21"/>
    </location>
</feature>
<dbReference type="InterPro" id="IPR011051">
    <property type="entry name" value="RmlC_Cupin_sf"/>
</dbReference>
<protein>
    <recommendedName>
        <fullName evidence="3">Cupin type-2 domain-containing protein</fullName>
    </recommendedName>
</protein>
<dbReference type="GeneID" id="19304369"/>
<dbReference type="RefSeq" id="XP_007868049.1">
    <property type="nucleotide sequence ID" value="XM_007869858.1"/>
</dbReference>
<dbReference type="InterPro" id="IPR051610">
    <property type="entry name" value="GPI/OXD"/>
</dbReference>
<dbReference type="KEGG" id="gtr:GLOTRDRAFT_139878"/>
<keyword evidence="1" id="KW-0479">Metal-binding</keyword>
<evidence type="ECO:0000313" key="5">
    <source>
        <dbReference type="Proteomes" id="UP000030669"/>
    </source>
</evidence>
<evidence type="ECO:0000313" key="4">
    <source>
        <dbReference type="EMBL" id="EPQ53760.1"/>
    </source>
</evidence>
<feature type="region of interest" description="Disordered" evidence="2">
    <location>
        <begin position="1"/>
        <end position="21"/>
    </location>
</feature>
<evidence type="ECO:0000259" key="3">
    <source>
        <dbReference type="Pfam" id="PF07883"/>
    </source>
</evidence>
<dbReference type="InterPro" id="IPR014710">
    <property type="entry name" value="RmlC-like_jellyroll"/>
</dbReference>
<dbReference type="EMBL" id="KB469305">
    <property type="protein sequence ID" value="EPQ53760.1"/>
    <property type="molecule type" value="Genomic_DNA"/>
</dbReference>
<keyword evidence="5" id="KW-1185">Reference proteome</keyword>